<proteinExistence type="predicted"/>
<dbReference type="AlphaFoldDB" id="A0A068SFF2"/>
<dbReference type="InterPro" id="IPR035899">
    <property type="entry name" value="DBL_dom_sf"/>
</dbReference>
<dbReference type="EMBL" id="CBTN010000105">
    <property type="protein sequence ID" value="CDH60745.1"/>
    <property type="molecule type" value="Genomic_DNA"/>
</dbReference>
<accession>A0A068SFF2</accession>
<dbReference type="OrthoDB" id="2257547at2759"/>
<sequence>MLKAVRSLSTATHVTSRTSKASSDILSIANNSGFTTTNSISDDSSTVTSICSVDESALFPCPPFRLSNAISNDDINAIDSVYEYITGDNDIQAILAELDMQERDRLINEFVAEERQYINNMKTALEQYKRPLMIHNSSRRSSASSSATSSSSSAYQRRSNLLSSTNKPAAFISYHDVDTVFGNIEDLLMQSQRLLSGICER</sequence>
<evidence type="ECO:0000313" key="4">
    <source>
        <dbReference type="Proteomes" id="UP000027586"/>
    </source>
</evidence>
<dbReference type="Proteomes" id="UP000027586">
    <property type="component" value="Unassembled WGS sequence"/>
</dbReference>
<dbReference type="InterPro" id="IPR000219">
    <property type="entry name" value="DH_dom"/>
</dbReference>
<name>A0A068SFF2_9FUNG</name>
<reference evidence="3" key="1">
    <citation type="submission" date="2013-08" db="EMBL/GenBank/DDBJ databases">
        <title>Gene expansion shapes genome architecture in the human pathogen Lichtheimia corymbifera: an evolutionary genomics analysis in the ancient terrestrial Mucorales (Mucoromycotina).</title>
        <authorList>
            <person name="Schwartze V.U."/>
            <person name="Winter S."/>
            <person name="Shelest E."/>
            <person name="Marcet-Houben M."/>
            <person name="Horn F."/>
            <person name="Wehner S."/>
            <person name="Hoffmann K."/>
            <person name="Riege K."/>
            <person name="Sammeth M."/>
            <person name="Nowrousian M."/>
            <person name="Valiante V."/>
            <person name="Linde J."/>
            <person name="Jacobsen I.D."/>
            <person name="Marz M."/>
            <person name="Brakhage A.A."/>
            <person name="Gabaldon T."/>
            <person name="Bocker S."/>
            <person name="Voigt K."/>
        </authorList>
    </citation>
    <scope>NUCLEOTIDE SEQUENCE [LARGE SCALE GENOMIC DNA]</scope>
    <source>
        <strain evidence="3">FSU 9682</strain>
    </source>
</reference>
<feature type="domain" description="DH" evidence="2">
    <location>
        <begin position="102"/>
        <end position="201"/>
    </location>
</feature>
<evidence type="ECO:0000259" key="2">
    <source>
        <dbReference type="PROSITE" id="PS50010"/>
    </source>
</evidence>
<organism evidence="3 4">
    <name type="scientific">Lichtheimia corymbifera JMRC:FSU:9682</name>
    <dbReference type="NCBI Taxonomy" id="1263082"/>
    <lineage>
        <taxon>Eukaryota</taxon>
        <taxon>Fungi</taxon>
        <taxon>Fungi incertae sedis</taxon>
        <taxon>Mucoromycota</taxon>
        <taxon>Mucoromycotina</taxon>
        <taxon>Mucoromycetes</taxon>
        <taxon>Mucorales</taxon>
        <taxon>Lichtheimiaceae</taxon>
        <taxon>Lichtheimia</taxon>
    </lineage>
</organism>
<evidence type="ECO:0000256" key="1">
    <source>
        <dbReference type="SAM" id="MobiDB-lite"/>
    </source>
</evidence>
<dbReference type="Gene3D" id="1.20.900.10">
    <property type="entry name" value="Dbl homology (DH) domain"/>
    <property type="match status" value="1"/>
</dbReference>
<keyword evidence="4" id="KW-1185">Reference proteome</keyword>
<gene>
    <name evidence="3" type="ORF">LCOR_11524.1</name>
</gene>
<dbReference type="VEuPathDB" id="FungiDB:LCOR_11524.1"/>
<evidence type="ECO:0000313" key="3">
    <source>
        <dbReference type="EMBL" id="CDH60745.1"/>
    </source>
</evidence>
<dbReference type="PROSITE" id="PS50010">
    <property type="entry name" value="DH_2"/>
    <property type="match status" value="1"/>
</dbReference>
<feature type="compositionally biased region" description="Low complexity" evidence="1">
    <location>
        <begin position="139"/>
        <end position="156"/>
    </location>
</feature>
<dbReference type="GO" id="GO:0005085">
    <property type="term" value="F:guanyl-nucleotide exchange factor activity"/>
    <property type="evidence" value="ECO:0007669"/>
    <property type="project" value="InterPro"/>
</dbReference>
<dbReference type="SUPFAM" id="SSF48065">
    <property type="entry name" value="DBL homology domain (DH-domain)"/>
    <property type="match status" value="1"/>
</dbReference>
<feature type="region of interest" description="Disordered" evidence="1">
    <location>
        <begin position="136"/>
        <end position="156"/>
    </location>
</feature>
<protein>
    <recommendedName>
        <fullName evidence="2">DH domain-containing protein</fullName>
    </recommendedName>
</protein>
<comment type="caution">
    <text evidence="3">The sequence shown here is derived from an EMBL/GenBank/DDBJ whole genome shotgun (WGS) entry which is preliminary data.</text>
</comment>